<protein>
    <submittedName>
        <fullName evidence="1">Spore photoproduct lyase</fullName>
    </submittedName>
</protein>
<dbReference type="EMBL" id="CP017634">
    <property type="protein sequence ID" value="ATW25130.1"/>
    <property type="molecule type" value="Genomic_DNA"/>
</dbReference>
<dbReference type="InterPro" id="IPR049539">
    <property type="entry name" value="SPL"/>
</dbReference>
<keyword evidence="1" id="KW-0456">Lyase</keyword>
<dbReference type="SFLD" id="SFLDS00029">
    <property type="entry name" value="Radical_SAM"/>
    <property type="match status" value="1"/>
</dbReference>
<evidence type="ECO:0000313" key="1">
    <source>
        <dbReference type="EMBL" id="ATW25130.1"/>
    </source>
</evidence>
<keyword evidence="2" id="KW-1185">Reference proteome</keyword>
<dbReference type="GO" id="GO:1904047">
    <property type="term" value="F:S-adenosyl-L-methionine binding"/>
    <property type="evidence" value="ECO:0007669"/>
    <property type="project" value="InterPro"/>
</dbReference>
<dbReference type="PANTHER" id="PTHR37822:SF2">
    <property type="entry name" value="SPORE PHOTOPRODUCT LYASE"/>
    <property type="match status" value="1"/>
</dbReference>
<dbReference type="SFLD" id="SFLDG01079">
    <property type="entry name" value="spore_photoproduct_lyase_like"/>
    <property type="match status" value="1"/>
</dbReference>
<dbReference type="GO" id="GO:0003913">
    <property type="term" value="F:DNA photolyase activity"/>
    <property type="evidence" value="ECO:0007669"/>
    <property type="project" value="InterPro"/>
</dbReference>
<dbReference type="OrthoDB" id="9787095at2"/>
<organism evidence="1 2">
    <name type="scientific">Formimonas warabiya</name>
    <dbReference type="NCBI Taxonomy" id="1761012"/>
    <lineage>
        <taxon>Bacteria</taxon>
        <taxon>Bacillati</taxon>
        <taxon>Bacillota</taxon>
        <taxon>Clostridia</taxon>
        <taxon>Eubacteriales</taxon>
        <taxon>Peptococcaceae</taxon>
        <taxon>Candidatus Formimonas</taxon>
    </lineage>
</organism>
<dbReference type="RefSeq" id="WP_148134379.1">
    <property type="nucleotide sequence ID" value="NZ_CP017634.1"/>
</dbReference>
<dbReference type="PANTHER" id="PTHR37822">
    <property type="entry name" value="SPORE PHOTOPRODUCT LYASE-RELATED"/>
    <property type="match status" value="1"/>
</dbReference>
<accession>A0A3G1KRR6</accession>
<evidence type="ECO:0000313" key="2">
    <source>
        <dbReference type="Proteomes" id="UP000323521"/>
    </source>
</evidence>
<proteinExistence type="predicted"/>
<dbReference type="Proteomes" id="UP000323521">
    <property type="component" value="Chromosome"/>
</dbReference>
<dbReference type="AlphaFoldDB" id="A0A3G1KRR6"/>
<name>A0A3G1KRR6_FORW1</name>
<dbReference type="SUPFAM" id="SSF102114">
    <property type="entry name" value="Radical SAM enzymes"/>
    <property type="match status" value="1"/>
</dbReference>
<dbReference type="Pfam" id="PF20903">
    <property type="entry name" value="SPL"/>
    <property type="match status" value="1"/>
</dbReference>
<dbReference type="CDD" id="cd01335">
    <property type="entry name" value="Radical_SAM"/>
    <property type="match status" value="1"/>
</dbReference>
<dbReference type="SFLD" id="SFLDF00412">
    <property type="entry name" value="spore_photoproduct_lyase_2"/>
    <property type="match status" value="1"/>
</dbReference>
<gene>
    <name evidence="1" type="ORF">DCMF_10425</name>
</gene>
<dbReference type="Gene3D" id="3.40.50.12110">
    <property type="match status" value="1"/>
</dbReference>
<sequence length="341" mass="39691">MKDFIPKRVYFEQKALDYPLGRELWARFRDLNIPLEKITSHNRISGIPGKTPHEAYREAKATLVVGVRKTLKFEGCKPSAHYQIPLVTSCPGKCEYCYLQTTLGKKPYIRIYVNQDEILHQAAQYIEERKPEITVFEGAATSDPLPVEPYGGALAKTIEFFGEQEFGRFRFVTKFANVDPLLKLAHQNHTRFRFSLNSDEVIGNFEHGTPPLRERIEAASKVSYAGYPLGFIIAPILIFDGWKDQYRTLLTHLKQQLLPSALDDLTFELITHRFTQRAKKNILDLFPDTKLVMKEEERRVKYGQFGYIKYLYPKEDYEELKAFFLREISQVFPQAKIEYFV</sequence>
<dbReference type="GO" id="GO:0042601">
    <property type="term" value="C:endospore-forming forespore"/>
    <property type="evidence" value="ECO:0007669"/>
    <property type="project" value="TreeGrafter"/>
</dbReference>
<reference evidence="1 2" key="1">
    <citation type="submission" date="2016-10" db="EMBL/GenBank/DDBJ databases">
        <title>Complete Genome Sequence of Peptococcaceae strain DCMF.</title>
        <authorList>
            <person name="Edwards R.J."/>
            <person name="Holland S.I."/>
            <person name="Deshpande N.P."/>
            <person name="Wong Y.K."/>
            <person name="Ertan H."/>
            <person name="Manefield M."/>
            <person name="Russell T.L."/>
            <person name="Lee M.J."/>
        </authorList>
    </citation>
    <scope>NUCLEOTIDE SEQUENCE [LARGE SCALE GENOMIC DNA]</scope>
    <source>
        <strain evidence="1 2">DCMF</strain>
    </source>
</reference>
<dbReference type="InterPro" id="IPR058240">
    <property type="entry name" value="rSAM_sf"/>
</dbReference>
<dbReference type="KEGG" id="fwa:DCMF_10425"/>
<dbReference type="NCBIfam" id="TIGR04070">
    <property type="entry name" value="photo_TT_lyase"/>
    <property type="match status" value="1"/>
</dbReference>
<dbReference type="GO" id="GO:0051539">
    <property type="term" value="F:4 iron, 4 sulfur cluster binding"/>
    <property type="evidence" value="ECO:0007669"/>
    <property type="project" value="TreeGrafter"/>
</dbReference>
<dbReference type="Gene3D" id="3.80.30.30">
    <property type="match status" value="1"/>
</dbReference>
<dbReference type="InterPro" id="IPR007197">
    <property type="entry name" value="rSAM"/>
</dbReference>
<dbReference type="InterPro" id="IPR034559">
    <property type="entry name" value="SPL_Clostridia"/>
</dbReference>
<dbReference type="InterPro" id="IPR023897">
    <property type="entry name" value="SPL_firmicutes"/>
</dbReference>